<dbReference type="AlphaFoldDB" id="A0A7J7J747"/>
<dbReference type="SUPFAM" id="SSF52047">
    <property type="entry name" value="RNI-like"/>
    <property type="match status" value="1"/>
</dbReference>
<accession>A0A7J7J747</accession>
<keyword evidence="4" id="KW-1185">Reference proteome</keyword>
<sequence length="437" mass="48711">MHAVKNGIVYHYYQLVRKKRAEWDSTGQIAYEKACKKYGVIVSASFHDKLRYATAIDLGYYGVGVAGAKAIAIAFCVNRRITSLRVCGNQLGHEGASYICEMLLENDCITHLDMGDNNIRHADDVAEMLRHNTTITNFVLSENNFSDKDAALLAQVIEAHPSLTEVDLSSNNFGSTGGLHLRRMISESTNLVELNLSWNKIRGEGAVAVAEAIRDNVGMKTIHLEWNGFDRQSGAKLAEAVAQNRTLTELNLYSNRIDSQSFLAICQALKDNDNLQTLKIGKNCITEEAAAAALDLLKTYPELKIETIDLSDLIFSAALAEKVKEVKEIHEDFNFIYGYTDSYGKRKLKSYDVVDEALTFFKQYMAENNIDLVTFFQEMDDDGSMAVSYDEFREGLKVMKIPLTPLQVDQLIAALDMDGDGDIDFGELVIGAEEHSH</sequence>
<reference evidence="3" key="1">
    <citation type="submission" date="2020-06" db="EMBL/GenBank/DDBJ databases">
        <title>Draft genome of Bugula neritina, a colonial animal packing powerful symbionts and potential medicines.</title>
        <authorList>
            <person name="Rayko M."/>
        </authorList>
    </citation>
    <scope>NUCLEOTIDE SEQUENCE [LARGE SCALE GENOMIC DNA]</scope>
    <source>
        <strain evidence="3">Kwan_BN1</strain>
    </source>
</reference>
<dbReference type="InterPro" id="IPR011992">
    <property type="entry name" value="EF-hand-dom_pair"/>
</dbReference>
<feature type="domain" description="EF-hand" evidence="2">
    <location>
        <begin position="367"/>
        <end position="402"/>
    </location>
</feature>
<proteinExistence type="predicted"/>
<keyword evidence="1" id="KW-0106">Calcium</keyword>
<dbReference type="PROSITE" id="PS00018">
    <property type="entry name" value="EF_HAND_1"/>
    <property type="match status" value="1"/>
</dbReference>
<evidence type="ECO:0000313" key="3">
    <source>
        <dbReference type="EMBL" id="KAF6021486.1"/>
    </source>
</evidence>
<dbReference type="Proteomes" id="UP000593567">
    <property type="component" value="Unassembled WGS sequence"/>
</dbReference>
<dbReference type="PANTHER" id="PTHR24114:SF2">
    <property type="entry name" value="F-BOX DOMAIN-CONTAINING PROTEIN-RELATED"/>
    <property type="match status" value="1"/>
</dbReference>
<dbReference type="InterPro" id="IPR002048">
    <property type="entry name" value="EF_hand_dom"/>
</dbReference>
<dbReference type="SUPFAM" id="SSF47473">
    <property type="entry name" value="EF-hand"/>
    <property type="match status" value="1"/>
</dbReference>
<dbReference type="InterPro" id="IPR032675">
    <property type="entry name" value="LRR_dom_sf"/>
</dbReference>
<evidence type="ECO:0000313" key="4">
    <source>
        <dbReference type="Proteomes" id="UP000593567"/>
    </source>
</evidence>
<dbReference type="Pfam" id="PF13516">
    <property type="entry name" value="LRR_6"/>
    <property type="match status" value="3"/>
</dbReference>
<comment type="caution">
    <text evidence="3">The sequence shown here is derived from an EMBL/GenBank/DDBJ whole genome shotgun (WGS) entry which is preliminary data.</text>
</comment>
<gene>
    <name evidence="3" type="ORF">EB796_020201</name>
</gene>
<dbReference type="OrthoDB" id="120976at2759"/>
<organism evidence="3 4">
    <name type="scientific">Bugula neritina</name>
    <name type="common">Brown bryozoan</name>
    <name type="synonym">Sertularia neritina</name>
    <dbReference type="NCBI Taxonomy" id="10212"/>
    <lineage>
        <taxon>Eukaryota</taxon>
        <taxon>Metazoa</taxon>
        <taxon>Spiralia</taxon>
        <taxon>Lophotrochozoa</taxon>
        <taxon>Bryozoa</taxon>
        <taxon>Gymnolaemata</taxon>
        <taxon>Cheilostomatida</taxon>
        <taxon>Flustrina</taxon>
        <taxon>Buguloidea</taxon>
        <taxon>Bugulidae</taxon>
        <taxon>Bugula</taxon>
    </lineage>
</organism>
<dbReference type="SMART" id="SM00368">
    <property type="entry name" value="LRR_RI"/>
    <property type="match status" value="8"/>
</dbReference>
<evidence type="ECO:0000256" key="1">
    <source>
        <dbReference type="ARBA" id="ARBA00022837"/>
    </source>
</evidence>
<dbReference type="Gene3D" id="1.10.238.10">
    <property type="entry name" value="EF-hand"/>
    <property type="match status" value="1"/>
</dbReference>
<protein>
    <recommendedName>
        <fullName evidence="2">EF-hand domain-containing protein</fullName>
    </recommendedName>
</protein>
<dbReference type="EMBL" id="VXIV02003022">
    <property type="protein sequence ID" value="KAF6021486.1"/>
    <property type="molecule type" value="Genomic_DNA"/>
</dbReference>
<dbReference type="SMART" id="SM00054">
    <property type="entry name" value="EFh"/>
    <property type="match status" value="2"/>
</dbReference>
<evidence type="ECO:0000259" key="2">
    <source>
        <dbReference type="PROSITE" id="PS50222"/>
    </source>
</evidence>
<dbReference type="PANTHER" id="PTHR24114">
    <property type="entry name" value="LEUCINE RICH REPEAT FAMILY PROTEIN"/>
    <property type="match status" value="1"/>
</dbReference>
<name>A0A7J7J747_BUGNE</name>
<dbReference type="CDD" id="cd00051">
    <property type="entry name" value="EFh"/>
    <property type="match status" value="1"/>
</dbReference>
<dbReference type="InterPro" id="IPR001611">
    <property type="entry name" value="Leu-rich_rpt"/>
</dbReference>
<dbReference type="GO" id="GO:0005509">
    <property type="term" value="F:calcium ion binding"/>
    <property type="evidence" value="ECO:0007669"/>
    <property type="project" value="InterPro"/>
</dbReference>
<dbReference type="Gene3D" id="3.80.10.10">
    <property type="entry name" value="Ribonuclease Inhibitor"/>
    <property type="match status" value="3"/>
</dbReference>
<dbReference type="InterPro" id="IPR018247">
    <property type="entry name" value="EF_Hand_1_Ca_BS"/>
</dbReference>
<dbReference type="PROSITE" id="PS50222">
    <property type="entry name" value="EF_HAND_2"/>
    <property type="match status" value="1"/>
</dbReference>
<dbReference type="InterPro" id="IPR052394">
    <property type="entry name" value="LRR-containing"/>
</dbReference>